<evidence type="ECO:0000256" key="1">
    <source>
        <dbReference type="ARBA" id="ARBA00004609"/>
    </source>
</evidence>
<keyword evidence="2" id="KW-0472">Membrane</keyword>
<dbReference type="InterPro" id="IPR000757">
    <property type="entry name" value="Beta-glucanase-like"/>
</dbReference>
<dbReference type="GeneID" id="81431478"/>
<accession>A0A9W9HK05</accession>
<keyword evidence="5" id="KW-1185">Reference proteome</keyword>
<dbReference type="SUPFAM" id="SSF49899">
    <property type="entry name" value="Concanavalin A-like lectins/glucanases"/>
    <property type="match status" value="1"/>
</dbReference>
<dbReference type="RefSeq" id="XP_056538259.1">
    <property type="nucleotide sequence ID" value="XM_056692302.1"/>
</dbReference>
<evidence type="ECO:0000313" key="4">
    <source>
        <dbReference type="EMBL" id="KAJ5150926.1"/>
    </source>
</evidence>
<dbReference type="EMBL" id="JAPQKN010000008">
    <property type="protein sequence ID" value="KAJ5150926.1"/>
    <property type="molecule type" value="Genomic_DNA"/>
</dbReference>
<evidence type="ECO:0000259" key="3">
    <source>
        <dbReference type="Pfam" id="PF00722"/>
    </source>
</evidence>
<protein>
    <submittedName>
        <fullName evidence="4">Concanavalin A-like lectin/glucanases superfamily</fullName>
    </submittedName>
</protein>
<evidence type="ECO:0000313" key="5">
    <source>
        <dbReference type="Proteomes" id="UP001149163"/>
    </source>
</evidence>
<gene>
    <name evidence="4" type="ORF">N7482_010178</name>
</gene>
<feature type="domain" description="GH16" evidence="3">
    <location>
        <begin position="19"/>
        <end position="147"/>
    </location>
</feature>
<dbReference type="InterPro" id="IPR013320">
    <property type="entry name" value="ConA-like_dom_sf"/>
</dbReference>
<dbReference type="Pfam" id="PF00722">
    <property type="entry name" value="Glyco_hydro_16"/>
    <property type="match status" value="1"/>
</dbReference>
<feature type="non-terminal residue" evidence="4">
    <location>
        <position position="1"/>
    </location>
</feature>
<evidence type="ECO:0000256" key="2">
    <source>
        <dbReference type="ARBA" id="ARBA00022475"/>
    </source>
</evidence>
<dbReference type="GO" id="GO:0005975">
    <property type="term" value="P:carbohydrate metabolic process"/>
    <property type="evidence" value="ECO:0007669"/>
    <property type="project" value="InterPro"/>
</dbReference>
<keyword evidence="2" id="KW-1003">Cell membrane</keyword>
<dbReference type="Proteomes" id="UP001149163">
    <property type="component" value="Unassembled WGS sequence"/>
</dbReference>
<dbReference type="AlphaFoldDB" id="A0A9W9HK05"/>
<dbReference type="GO" id="GO:0005886">
    <property type="term" value="C:plasma membrane"/>
    <property type="evidence" value="ECO:0007669"/>
    <property type="project" value="UniProtKB-SubCell"/>
</dbReference>
<comment type="caution">
    <text evidence="4">The sequence shown here is derived from an EMBL/GenBank/DDBJ whole genome shotgun (WGS) entry which is preliminary data.</text>
</comment>
<dbReference type="GO" id="GO:0004553">
    <property type="term" value="F:hydrolase activity, hydrolyzing O-glycosyl compounds"/>
    <property type="evidence" value="ECO:0007669"/>
    <property type="project" value="InterPro"/>
</dbReference>
<organism evidence="4 5">
    <name type="scientific">Penicillium canariense</name>
    <dbReference type="NCBI Taxonomy" id="189055"/>
    <lineage>
        <taxon>Eukaryota</taxon>
        <taxon>Fungi</taxon>
        <taxon>Dikarya</taxon>
        <taxon>Ascomycota</taxon>
        <taxon>Pezizomycotina</taxon>
        <taxon>Eurotiomycetes</taxon>
        <taxon>Eurotiomycetidae</taxon>
        <taxon>Eurotiales</taxon>
        <taxon>Aspergillaceae</taxon>
        <taxon>Penicillium</taxon>
    </lineage>
</organism>
<proteinExistence type="predicted"/>
<comment type="subcellular location">
    <subcellularLocation>
        <location evidence="1">Cell membrane</location>
        <topology evidence="1">Lipid-anchor</topology>
        <topology evidence="1">GPI-anchor</topology>
    </subcellularLocation>
</comment>
<reference evidence="4" key="2">
    <citation type="journal article" date="2023" name="IMA Fungus">
        <title>Comparative genomic study of the Penicillium genus elucidates a diverse pangenome and 15 lateral gene transfer events.</title>
        <authorList>
            <person name="Petersen C."/>
            <person name="Sorensen T."/>
            <person name="Nielsen M.R."/>
            <person name="Sondergaard T.E."/>
            <person name="Sorensen J.L."/>
            <person name="Fitzpatrick D.A."/>
            <person name="Frisvad J.C."/>
            <person name="Nielsen K.L."/>
        </authorList>
    </citation>
    <scope>NUCLEOTIDE SEQUENCE</scope>
    <source>
        <strain evidence="4">IBT 26290</strain>
    </source>
</reference>
<sequence length="154" mass="17253">TLEYLSYFESISNGERQAIRPHFNILFGEASVARNDAPGPGIVSSIALKTDNLDGFTAALLVDGDTTHIETKFFRKGDTTSYICATWATNLAPGHTFHIYKVTWTKETIVWSSGDQTVRTLAYDDAKYDTKYQQIIMNSLLGIWARGNRPILKE</sequence>
<reference evidence="4" key="1">
    <citation type="submission" date="2022-11" db="EMBL/GenBank/DDBJ databases">
        <authorList>
            <person name="Petersen C."/>
        </authorList>
    </citation>
    <scope>NUCLEOTIDE SEQUENCE</scope>
    <source>
        <strain evidence="4">IBT 26290</strain>
    </source>
</reference>
<dbReference type="Gene3D" id="2.60.120.200">
    <property type="match status" value="1"/>
</dbReference>
<name>A0A9W9HK05_9EURO</name>